<protein>
    <recommendedName>
        <fullName evidence="3">Fucolectin-related molecule</fullName>
    </recommendedName>
</protein>
<evidence type="ECO:0000313" key="1">
    <source>
        <dbReference type="EMBL" id="KAK3732925.1"/>
    </source>
</evidence>
<dbReference type="Gene3D" id="2.170.300.10">
    <property type="entry name" value="Tie2 ligand-binding domain superfamily"/>
    <property type="match status" value="1"/>
</dbReference>
<accession>A0AAE0Y4I6</accession>
<reference evidence="1" key="1">
    <citation type="journal article" date="2023" name="G3 (Bethesda)">
        <title>A reference genome for the long-term kleptoplast-retaining sea slug Elysia crispata morphotype clarki.</title>
        <authorList>
            <person name="Eastman K.E."/>
            <person name="Pendleton A.L."/>
            <person name="Shaikh M.A."/>
            <person name="Suttiyut T."/>
            <person name="Ogas R."/>
            <person name="Tomko P."/>
            <person name="Gavelis G."/>
            <person name="Widhalm J.R."/>
            <person name="Wisecaver J.H."/>
        </authorList>
    </citation>
    <scope>NUCLEOTIDE SEQUENCE</scope>
    <source>
        <strain evidence="1">ECLA1</strain>
    </source>
</reference>
<dbReference type="PANTHER" id="PTHR45713:SF6">
    <property type="entry name" value="F5_8 TYPE C DOMAIN-CONTAINING PROTEIN"/>
    <property type="match status" value="1"/>
</dbReference>
<dbReference type="SUPFAM" id="SSF49785">
    <property type="entry name" value="Galactose-binding domain-like"/>
    <property type="match status" value="1"/>
</dbReference>
<dbReference type="AlphaFoldDB" id="A0AAE0Y4I6"/>
<evidence type="ECO:0000313" key="2">
    <source>
        <dbReference type="Proteomes" id="UP001283361"/>
    </source>
</evidence>
<keyword evidence="2" id="KW-1185">Reference proteome</keyword>
<feature type="non-terminal residue" evidence="1">
    <location>
        <position position="1"/>
    </location>
</feature>
<evidence type="ECO:0008006" key="3">
    <source>
        <dbReference type="Google" id="ProtNLM"/>
    </source>
</evidence>
<comment type="caution">
    <text evidence="1">The sequence shown here is derived from an EMBL/GenBank/DDBJ whole genome shotgun (WGS) entry which is preliminary data.</text>
</comment>
<dbReference type="PANTHER" id="PTHR45713">
    <property type="entry name" value="FTP DOMAIN-CONTAINING PROTEIN"/>
    <property type="match status" value="1"/>
</dbReference>
<name>A0AAE0Y4I6_9GAST</name>
<gene>
    <name evidence="1" type="ORF">RRG08_002536</name>
</gene>
<organism evidence="1 2">
    <name type="scientific">Elysia crispata</name>
    <name type="common">lettuce slug</name>
    <dbReference type="NCBI Taxonomy" id="231223"/>
    <lineage>
        <taxon>Eukaryota</taxon>
        <taxon>Metazoa</taxon>
        <taxon>Spiralia</taxon>
        <taxon>Lophotrochozoa</taxon>
        <taxon>Mollusca</taxon>
        <taxon>Gastropoda</taxon>
        <taxon>Heterobranchia</taxon>
        <taxon>Euthyneura</taxon>
        <taxon>Panpulmonata</taxon>
        <taxon>Sacoglossa</taxon>
        <taxon>Placobranchoidea</taxon>
        <taxon>Plakobranchidae</taxon>
        <taxon>Elysia</taxon>
    </lineage>
</organism>
<dbReference type="Pfam" id="PF22633">
    <property type="entry name" value="F5_F8_type_C_2"/>
    <property type="match status" value="1"/>
</dbReference>
<proteinExistence type="predicted"/>
<dbReference type="Proteomes" id="UP001283361">
    <property type="component" value="Unassembled WGS sequence"/>
</dbReference>
<dbReference type="InterPro" id="IPR051941">
    <property type="entry name" value="BG_Antigen-Binding_Lectin"/>
</dbReference>
<dbReference type="EMBL" id="JAWDGP010006922">
    <property type="protein sequence ID" value="KAK3732925.1"/>
    <property type="molecule type" value="Genomic_DNA"/>
</dbReference>
<dbReference type="InterPro" id="IPR008979">
    <property type="entry name" value="Galactose-bd-like_sf"/>
</dbReference>
<dbReference type="Gene3D" id="2.60.120.260">
    <property type="entry name" value="Galactose-binding domain-like"/>
    <property type="match status" value="1"/>
</dbReference>
<sequence>MLNRIGDAKLASCPPGWFGSNCQFKCHCAPSNLCNGDDGSCISRCHPGWFGPACQYASMPFAARSGSRSLEWLTDKDDVTCNTNRGNNQTLIILLETPIPLGRVRAVVSDSAYLNNSEISHERGHKSLILNPTEERNSCLREVRVDDTILDIHCHTSRIVTQFTLTGPGVEGLCSLYISGGRNVALKQPAEQSSLFYQWKASHAVDGNIGVPNSLPSHRKTCSHTVEKDGAGWWKVLFTQPVNVVRFLIYNRVGSDFPGCCEKRLMKFKLTARSEFSTDTPYIHKDTKKSAQNMYSVVPSPRISFPVSEVRIDEGFDDGYLTLCEVKVFGDCPLGTYGPGCSEQCNSTCAGENHACDQFDGTCDSCIAGYTGKHCSH</sequence>